<dbReference type="Proteomes" id="UP001154255">
    <property type="component" value="Unassembled WGS sequence"/>
</dbReference>
<dbReference type="Proteomes" id="UP001154259">
    <property type="component" value="Unassembled WGS sequence"/>
</dbReference>
<keyword evidence="4" id="KW-1185">Reference proteome</keyword>
<evidence type="ECO:0000313" key="3">
    <source>
        <dbReference type="Proteomes" id="UP001154255"/>
    </source>
</evidence>
<organism evidence="1 3">
    <name type="scientific">Commensalibacter communis</name>
    <dbReference type="NCBI Taxonomy" id="2972786"/>
    <lineage>
        <taxon>Bacteria</taxon>
        <taxon>Pseudomonadati</taxon>
        <taxon>Pseudomonadota</taxon>
        <taxon>Alphaproteobacteria</taxon>
        <taxon>Acetobacterales</taxon>
        <taxon>Acetobacteraceae</taxon>
    </lineage>
</organism>
<dbReference type="AlphaFoldDB" id="A0A9W4TPM6"/>
<gene>
    <name evidence="2" type="ORF">R53529_LOCUS1803</name>
    <name evidence="1" type="ORF">R53530_LOCUS1376</name>
</gene>
<reference evidence="1" key="1">
    <citation type="submission" date="2022-10" db="EMBL/GenBank/DDBJ databases">
        <authorList>
            <person name="Botero Cardona J."/>
        </authorList>
    </citation>
    <scope>NUCLEOTIDE SEQUENCE</scope>
    <source>
        <strain evidence="1">LMG 31819</strain>
        <strain evidence="2">R-53529</strain>
    </source>
</reference>
<evidence type="ECO:0000313" key="2">
    <source>
        <dbReference type="EMBL" id="CAI3952687.1"/>
    </source>
</evidence>
<protein>
    <recommendedName>
        <fullName evidence="5">DUF945 family protein</fullName>
    </recommendedName>
</protein>
<dbReference type="EMBL" id="CAMXCS010000005">
    <property type="protein sequence ID" value="CAI3952687.1"/>
    <property type="molecule type" value="Genomic_DNA"/>
</dbReference>
<dbReference type="EMBL" id="CAMXCM010000003">
    <property type="protein sequence ID" value="CAI3943468.1"/>
    <property type="molecule type" value="Genomic_DNA"/>
</dbReference>
<name>A0A9W4TPM6_9PROT</name>
<evidence type="ECO:0000313" key="4">
    <source>
        <dbReference type="Proteomes" id="UP001154259"/>
    </source>
</evidence>
<evidence type="ECO:0000313" key="1">
    <source>
        <dbReference type="EMBL" id="CAI3943468.1"/>
    </source>
</evidence>
<sequence>MSKVAVIGAVVVIGLGVVGGGGYYYASQQAEKKFQQKIELIKNTFPGATITYANHNIGIFSQEATMDKVVIKYKDGEVYTADKVSAVMGSDDDIKNLKIDQLAVKEKETATEQLFTVEHTEIANAKADAGWIVIESGKIKKIVPSKISFGLLNFQNLEFKPDTNTNIKVAQYQIKNYGLSQKSDMLLNNLSATGRSDFSIKSFKIDQVNLADISKRQEAFFADRKNYRSSEALNKGLLQNLSMMQFGLLNIEDLQFKDKYGPAFQIARYHTKDYGLDKKTDILLQNLTVKDSRQNLSIGSFKIDQINLANMLKIQSEFVANENDRKSINDKAKEIFQLLSKMQFSLLSIDKVIVEEYKSAFKLAHYQMKDYGVDRKTSQSLKDFSVVIPYFSKIVVSLASFESSGVDAATFIGMLESIDLNNLDNFGKNYTNILQDYAKKVGGIVNTGSVSGLKISFGKEFISLGTLTTKSDMTKEGNSNETYALDGLEFSVPDVSGSDLLNALKQMGYRQVSVSGRLTMQYQMNTNFLSVSLKELTFKDIGAISATLQANAPLSISYDSPETILTNPEVKLKELSVVMQNNGVVERLLKSASQEQGTTEAEVKESIIASVKEVAQKDKDIPASFTEDLVKTLKAFLQNPQVTKIKLSSMPTSPISGAVLDDKSSEEQFNLLNIKIQAVPIKH</sequence>
<comment type="caution">
    <text evidence="1">The sequence shown here is derived from an EMBL/GenBank/DDBJ whole genome shotgun (WGS) entry which is preliminary data.</text>
</comment>
<accession>A0A9W4TPM6</accession>
<proteinExistence type="predicted"/>
<dbReference type="RefSeq" id="WP_271790232.1">
    <property type="nucleotide sequence ID" value="NZ_CAMXCM010000003.1"/>
</dbReference>
<evidence type="ECO:0008006" key="5">
    <source>
        <dbReference type="Google" id="ProtNLM"/>
    </source>
</evidence>